<proteinExistence type="inferred from homology"/>
<sequence length="796" mass="84238">MFKFRARSLATKLIAVTGGTIALVLLSSNFVLISQTQDRVETLVFDGAKTEARAIASDIAGSVGELAAAARTMSGVLGRGHGGQSTDRAGAINLLKANLEQHAFAFGSWFAEEPKAYDGKDIVGNRELGGNDEGAFTPYWSKDRNGNIQLSTFKADYSAEWYSLAAKSGKGSITQPYLAEGTDVPTTMTSIAYPVVSNGKMIGVSGVDISLATLADRLSAIKPFGSGRVYLLSQSGKWLSAPIPELLMKEYDGEGAEVVKNALSTGAAGMVGNLQYDGNEPFDRVVFPFSLPNVNANWVVLVDVPRTAINAPVQDQTFMMIVGGLVVLGAVLAGLYFAVRRFVQKPLAGLVRDVETLSDGEYGQPISGQERSDETGAVARSLEGFRHQLADNRRLESEARHEREQAELERSRSETERSEAGALQRDIVARLGKGLSHLASGDLAFRISGDFPGEYAQLKQDFNATMDSLEETIRTVNHSVVNIGSGTGEISSAANDLSHRTEQQAASLEETAAALDELTSQVNASAENAKIAAKSVEVASGDAEQSGEVVQKAIAAMHGIEQSSHEVSRIIGVIDEIAFQTNLLALNAGVEAARAGEAGKGFAVVAQEVRELAQRSATAAKEIKTLINTSAGQVREGVDLVGKAGGALEKIAEQVVQINGLIRQISSSASEQAVGLKEINSAVNQMDQVTQQNAAMVEETTAASMALNDEARALSALVARFQVAPQTAQSQAPAEMLRGTAARMRAAEPPAPRQASTAENRSATAPRNTAYSTSTQRGLAKTSGSSALAQDNWEEF</sequence>
<dbReference type="InterPro" id="IPR003660">
    <property type="entry name" value="HAMP_dom"/>
</dbReference>
<dbReference type="SUPFAM" id="SSF58104">
    <property type="entry name" value="Methyl-accepting chemotaxis protein (MCP) signaling domain"/>
    <property type="match status" value="1"/>
</dbReference>
<dbReference type="SMART" id="SM00304">
    <property type="entry name" value="HAMP"/>
    <property type="match status" value="2"/>
</dbReference>
<keyword evidence="4" id="KW-0807">Transducer</keyword>
<evidence type="ECO:0000259" key="9">
    <source>
        <dbReference type="PROSITE" id="PS50885"/>
    </source>
</evidence>
<dbReference type="Pfam" id="PF00672">
    <property type="entry name" value="HAMP"/>
    <property type="match status" value="2"/>
</dbReference>
<dbReference type="GO" id="GO:0007165">
    <property type="term" value="P:signal transduction"/>
    <property type="evidence" value="ECO:0007669"/>
    <property type="project" value="UniProtKB-KW"/>
</dbReference>
<dbReference type="Proteomes" id="UP000507954">
    <property type="component" value="Unassembled WGS sequence"/>
</dbReference>
<dbReference type="EMBL" id="CABFNB010000001">
    <property type="protein sequence ID" value="VTZ58904.1"/>
    <property type="molecule type" value="Genomic_DNA"/>
</dbReference>
<dbReference type="GO" id="GO:0006935">
    <property type="term" value="P:chemotaxis"/>
    <property type="evidence" value="ECO:0007669"/>
    <property type="project" value="UniProtKB-KW"/>
</dbReference>
<dbReference type="PANTHER" id="PTHR43531:SF11">
    <property type="entry name" value="METHYL-ACCEPTING CHEMOTAXIS PROTEIN 3"/>
    <property type="match status" value="1"/>
</dbReference>
<keyword evidence="7" id="KW-0812">Transmembrane</keyword>
<dbReference type="InterPro" id="IPR004089">
    <property type="entry name" value="MCPsignal_dom"/>
</dbReference>
<dbReference type="PANTHER" id="PTHR43531">
    <property type="entry name" value="PROTEIN ICFG"/>
    <property type="match status" value="1"/>
</dbReference>
<evidence type="ECO:0000256" key="2">
    <source>
        <dbReference type="ARBA" id="ARBA00022500"/>
    </source>
</evidence>
<dbReference type="InterPro" id="IPR051310">
    <property type="entry name" value="MCP_chemotaxis"/>
</dbReference>
<dbReference type="Pfam" id="PF22673">
    <property type="entry name" value="MCP-like_PDC_1"/>
    <property type="match status" value="1"/>
</dbReference>
<reference evidence="10" key="1">
    <citation type="submission" date="2019-06" db="EMBL/GenBank/DDBJ databases">
        <authorList>
            <person name="Le Quere A."/>
            <person name="Colella S."/>
        </authorList>
    </citation>
    <scope>NUCLEOTIDE SEQUENCE</scope>
    <source>
        <strain evidence="10">EmedicaeMD41</strain>
    </source>
</reference>
<comment type="similarity">
    <text evidence="3">Belongs to the methyl-accepting chemotaxis (MCP) protein family.</text>
</comment>
<feature type="region of interest" description="Disordered" evidence="6">
    <location>
        <begin position="393"/>
        <end position="421"/>
    </location>
</feature>
<evidence type="ECO:0000259" key="8">
    <source>
        <dbReference type="PROSITE" id="PS50111"/>
    </source>
</evidence>
<dbReference type="FunFam" id="1.10.287.950:FF:000001">
    <property type="entry name" value="Methyl-accepting chemotaxis sensory transducer"/>
    <property type="match status" value="1"/>
</dbReference>
<dbReference type="RefSeq" id="WP_018209044.1">
    <property type="nucleotide sequence ID" value="NZ_CABFNB010000001.1"/>
</dbReference>
<dbReference type="SUPFAM" id="SSF158472">
    <property type="entry name" value="HAMP domain-like"/>
    <property type="match status" value="1"/>
</dbReference>
<dbReference type="CDD" id="cd12913">
    <property type="entry name" value="PDC1_MCP_like"/>
    <property type="match status" value="1"/>
</dbReference>
<protein>
    <submittedName>
        <fullName evidence="10">Methyl-accepting chemotaxis sensory transducer</fullName>
    </submittedName>
</protein>
<dbReference type="PRINTS" id="PR00260">
    <property type="entry name" value="CHEMTRNSDUCR"/>
</dbReference>
<feature type="domain" description="HAMP" evidence="9">
    <location>
        <begin position="341"/>
        <end position="394"/>
    </location>
</feature>
<accession>A0A508WNB6</accession>
<feature type="compositionally biased region" description="Basic and acidic residues" evidence="6">
    <location>
        <begin position="393"/>
        <end position="419"/>
    </location>
</feature>
<dbReference type="InterPro" id="IPR004090">
    <property type="entry name" value="Chemotax_Me-accpt_rcpt"/>
</dbReference>
<dbReference type="GO" id="GO:0016020">
    <property type="term" value="C:membrane"/>
    <property type="evidence" value="ECO:0007669"/>
    <property type="project" value="UniProtKB-SubCell"/>
</dbReference>
<feature type="transmembrane region" description="Helical" evidence="7">
    <location>
        <begin position="318"/>
        <end position="339"/>
    </location>
</feature>
<name>A0A508WNB6_9HYPH</name>
<evidence type="ECO:0000256" key="3">
    <source>
        <dbReference type="ARBA" id="ARBA00029447"/>
    </source>
</evidence>
<feature type="domain" description="Methyl-accepting transducer" evidence="8">
    <location>
        <begin position="479"/>
        <end position="708"/>
    </location>
</feature>
<keyword evidence="2" id="KW-0145">Chemotaxis</keyword>
<dbReference type="AlphaFoldDB" id="A0A508WNB6"/>
<dbReference type="GO" id="GO:0004888">
    <property type="term" value="F:transmembrane signaling receptor activity"/>
    <property type="evidence" value="ECO:0007669"/>
    <property type="project" value="InterPro"/>
</dbReference>
<dbReference type="PROSITE" id="PS50111">
    <property type="entry name" value="CHEMOTAXIS_TRANSDUC_2"/>
    <property type="match status" value="1"/>
</dbReference>
<dbReference type="Gene3D" id="1.10.287.950">
    <property type="entry name" value="Methyl-accepting chemotaxis protein"/>
    <property type="match status" value="1"/>
</dbReference>
<feature type="region of interest" description="Disordered" evidence="6">
    <location>
        <begin position="744"/>
        <end position="796"/>
    </location>
</feature>
<organism evidence="10">
    <name type="scientific">Sinorhizobium medicae</name>
    <dbReference type="NCBI Taxonomy" id="110321"/>
    <lineage>
        <taxon>Bacteria</taxon>
        <taxon>Pseudomonadati</taxon>
        <taxon>Pseudomonadota</taxon>
        <taxon>Alphaproteobacteria</taxon>
        <taxon>Hyphomicrobiales</taxon>
        <taxon>Rhizobiaceae</taxon>
        <taxon>Sinorhizobium/Ensifer group</taxon>
        <taxon>Sinorhizobium</taxon>
    </lineage>
</organism>
<keyword evidence="7" id="KW-1133">Transmembrane helix</keyword>
<feature type="compositionally biased region" description="Polar residues" evidence="6">
    <location>
        <begin position="756"/>
        <end position="789"/>
    </location>
</feature>
<feature type="domain" description="HAMP" evidence="9">
    <location>
        <begin position="428"/>
        <end position="474"/>
    </location>
</feature>
<evidence type="ECO:0000256" key="7">
    <source>
        <dbReference type="SAM" id="Phobius"/>
    </source>
</evidence>
<dbReference type="SMART" id="SM00283">
    <property type="entry name" value="MA"/>
    <property type="match status" value="1"/>
</dbReference>
<comment type="subcellular location">
    <subcellularLocation>
        <location evidence="1">Membrane</location>
    </subcellularLocation>
</comment>
<dbReference type="Pfam" id="PF00015">
    <property type="entry name" value="MCPsignal"/>
    <property type="match status" value="1"/>
</dbReference>
<evidence type="ECO:0000256" key="4">
    <source>
        <dbReference type="PROSITE-ProRule" id="PRU00284"/>
    </source>
</evidence>
<evidence type="ECO:0000256" key="1">
    <source>
        <dbReference type="ARBA" id="ARBA00004370"/>
    </source>
</evidence>
<keyword evidence="5" id="KW-0175">Coiled coil</keyword>
<dbReference type="CDD" id="cd11386">
    <property type="entry name" value="MCP_signal"/>
    <property type="match status" value="1"/>
</dbReference>
<feature type="transmembrane region" description="Helical" evidence="7">
    <location>
        <begin position="12"/>
        <end position="33"/>
    </location>
</feature>
<gene>
    <name evidence="10" type="ORF">EMEDMD4_10080</name>
</gene>
<evidence type="ECO:0000256" key="5">
    <source>
        <dbReference type="SAM" id="Coils"/>
    </source>
</evidence>
<evidence type="ECO:0000313" key="10">
    <source>
        <dbReference type="EMBL" id="VTZ58904.1"/>
    </source>
</evidence>
<keyword evidence="7" id="KW-0472">Membrane</keyword>
<dbReference type="Gene3D" id="3.30.450.20">
    <property type="entry name" value="PAS domain"/>
    <property type="match status" value="2"/>
</dbReference>
<dbReference type="PROSITE" id="PS50885">
    <property type="entry name" value="HAMP"/>
    <property type="match status" value="2"/>
</dbReference>
<dbReference type="Gene3D" id="6.10.340.10">
    <property type="match status" value="1"/>
</dbReference>
<evidence type="ECO:0000256" key="6">
    <source>
        <dbReference type="SAM" id="MobiDB-lite"/>
    </source>
</evidence>
<feature type="coiled-coil region" evidence="5">
    <location>
        <begin position="498"/>
        <end position="528"/>
    </location>
</feature>